<evidence type="ECO:0000313" key="1">
    <source>
        <dbReference type="EMBL" id="JAD91596.1"/>
    </source>
</evidence>
<dbReference type="EMBL" id="GBRH01206299">
    <property type="protein sequence ID" value="JAD91596.1"/>
    <property type="molecule type" value="Transcribed_RNA"/>
</dbReference>
<accession>A0A0A9DV10</accession>
<dbReference type="AlphaFoldDB" id="A0A0A9DV10"/>
<sequence length="32" mass="3932">MGMHRHRQHRVDFMEWAPEELPCKCSLLFCGW</sequence>
<name>A0A0A9DV10_ARUDO</name>
<reference evidence="1" key="1">
    <citation type="submission" date="2014-09" db="EMBL/GenBank/DDBJ databases">
        <authorList>
            <person name="Magalhaes I.L.F."/>
            <person name="Oliveira U."/>
            <person name="Santos F.R."/>
            <person name="Vidigal T.H.D.A."/>
            <person name="Brescovit A.D."/>
            <person name="Santos A.J."/>
        </authorList>
    </citation>
    <scope>NUCLEOTIDE SEQUENCE</scope>
    <source>
        <tissue evidence="1">Shoot tissue taken approximately 20 cm above the soil surface</tissue>
    </source>
</reference>
<proteinExistence type="predicted"/>
<organism evidence="1">
    <name type="scientific">Arundo donax</name>
    <name type="common">Giant reed</name>
    <name type="synonym">Donax arundinaceus</name>
    <dbReference type="NCBI Taxonomy" id="35708"/>
    <lineage>
        <taxon>Eukaryota</taxon>
        <taxon>Viridiplantae</taxon>
        <taxon>Streptophyta</taxon>
        <taxon>Embryophyta</taxon>
        <taxon>Tracheophyta</taxon>
        <taxon>Spermatophyta</taxon>
        <taxon>Magnoliopsida</taxon>
        <taxon>Liliopsida</taxon>
        <taxon>Poales</taxon>
        <taxon>Poaceae</taxon>
        <taxon>PACMAD clade</taxon>
        <taxon>Arundinoideae</taxon>
        <taxon>Arundineae</taxon>
        <taxon>Arundo</taxon>
    </lineage>
</organism>
<reference evidence="1" key="2">
    <citation type="journal article" date="2015" name="Data Brief">
        <title>Shoot transcriptome of the giant reed, Arundo donax.</title>
        <authorList>
            <person name="Barrero R.A."/>
            <person name="Guerrero F.D."/>
            <person name="Moolhuijzen P."/>
            <person name="Goolsby J.A."/>
            <person name="Tidwell J."/>
            <person name="Bellgard S.E."/>
            <person name="Bellgard M.I."/>
        </authorList>
    </citation>
    <scope>NUCLEOTIDE SEQUENCE</scope>
    <source>
        <tissue evidence="1">Shoot tissue taken approximately 20 cm above the soil surface</tissue>
    </source>
</reference>
<protein>
    <submittedName>
        <fullName evidence="1">Sbe3</fullName>
    </submittedName>
</protein>